<dbReference type="CDD" id="cd00534">
    <property type="entry name" value="DHNA_DHNTPE"/>
    <property type="match status" value="1"/>
</dbReference>
<dbReference type="EMBL" id="CAFBOC010000001">
    <property type="protein sequence ID" value="CAB4968601.1"/>
    <property type="molecule type" value="Genomic_DNA"/>
</dbReference>
<dbReference type="PANTHER" id="PTHR42844:SF1">
    <property type="entry name" value="DIHYDRONEOPTERIN ALDOLASE 1-RELATED"/>
    <property type="match status" value="1"/>
</dbReference>
<name>A0A6J5YXU9_9ZZZZ</name>
<dbReference type="EMBL" id="CAFBNH010000001">
    <property type="protein sequence ID" value="CAB4934835.1"/>
    <property type="molecule type" value="Genomic_DNA"/>
</dbReference>
<keyword evidence="6" id="KW-0456">Lyase</keyword>
<comment type="catalytic activity">
    <reaction evidence="1">
        <text>7,8-dihydroneopterin = 6-hydroxymethyl-7,8-dihydropterin + glycolaldehyde</text>
        <dbReference type="Rhea" id="RHEA:10540"/>
        <dbReference type="ChEBI" id="CHEBI:17001"/>
        <dbReference type="ChEBI" id="CHEBI:17071"/>
        <dbReference type="ChEBI" id="CHEBI:44841"/>
        <dbReference type="EC" id="4.1.2.25"/>
    </reaction>
</comment>
<evidence type="ECO:0000313" key="17">
    <source>
        <dbReference type="EMBL" id="CAB5072087.1"/>
    </source>
</evidence>
<evidence type="ECO:0000256" key="6">
    <source>
        <dbReference type="ARBA" id="ARBA00023239"/>
    </source>
</evidence>
<evidence type="ECO:0000313" key="14">
    <source>
        <dbReference type="EMBL" id="CAB4855757.1"/>
    </source>
</evidence>
<dbReference type="SUPFAM" id="SSF55620">
    <property type="entry name" value="Tetrahydrobiopterin biosynthesis enzymes-like"/>
    <property type="match status" value="1"/>
</dbReference>
<evidence type="ECO:0000256" key="1">
    <source>
        <dbReference type="ARBA" id="ARBA00001353"/>
    </source>
</evidence>
<dbReference type="SMART" id="SM00905">
    <property type="entry name" value="FolB"/>
    <property type="match status" value="1"/>
</dbReference>
<keyword evidence="5" id="KW-0289">Folate biosynthesis</keyword>
<evidence type="ECO:0000256" key="7">
    <source>
        <dbReference type="ARBA" id="ARBA00032903"/>
    </source>
</evidence>
<evidence type="ECO:0000313" key="13">
    <source>
        <dbReference type="EMBL" id="CAB4822087.1"/>
    </source>
</evidence>
<organism evidence="9">
    <name type="scientific">freshwater metagenome</name>
    <dbReference type="NCBI Taxonomy" id="449393"/>
    <lineage>
        <taxon>unclassified sequences</taxon>
        <taxon>metagenomes</taxon>
        <taxon>ecological metagenomes</taxon>
    </lineage>
</organism>
<dbReference type="GO" id="GO:0005737">
    <property type="term" value="C:cytoplasm"/>
    <property type="evidence" value="ECO:0007669"/>
    <property type="project" value="TreeGrafter"/>
</dbReference>
<protein>
    <recommendedName>
        <fullName evidence="4">dihydroneopterin aldolase</fullName>
        <ecNumber evidence="4">4.1.2.25</ecNumber>
    </recommendedName>
    <alternativeName>
        <fullName evidence="7">7,8-dihydroneopterin aldolase</fullName>
    </alternativeName>
</protein>
<proteinExistence type="inferred from homology"/>
<evidence type="ECO:0000313" key="12">
    <source>
        <dbReference type="EMBL" id="CAB4779349.1"/>
    </source>
</evidence>
<comment type="similarity">
    <text evidence="3">Belongs to the DHNA family.</text>
</comment>
<dbReference type="PANTHER" id="PTHR42844">
    <property type="entry name" value="DIHYDRONEOPTERIN ALDOLASE 1-RELATED"/>
    <property type="match status" value="1"/>
</dbReference>
<feature type="domain" description="Dihydroneopterin aldolase/epimerase" evidence="8">
    <location>
        <begin position="5"/>
        <end position="118"/>
    </location>
</feature>
<dbReference type="InterPro" id="IPR006156">
    <property type="entry name" value="Dihydroneopterin_aldolase"/>
</dbReference>
<dbReference type="Gene3D" id="3.30.1130.10">
    <property type="match status" value="1"/>
</dbReference>
<evidence type="ECO:0000313" key="11">
    <source>
        <dbReference type="EMBL" id="CAB4715897.1"/>
    </source>
</evidence>
<dbReference type="NCBIfam" id="TIGR00526">
    <property type="entry name" value="folB_dom"/>
    <property type="match status" value="1"/>
</dbReference>
<dbReference type="EMBL" id="CAFABH010000003">
    <property type="protein sequence ID" value="CAB4822087.1"/>
    <property type="molecule type" value="Genomic_DNA"/>
</dbReference>
<evidence type="ECO:0000313" key="16">
    <source>
        <dbReference type="EMBL" id="CAB4968601.1"/>
    </source>
</evidence>
<dbReference type="EMBL" id="CAEZXO010000004">
    <property type="protein sequence ID" value="CAB4692225.1"/>
    <property type="molecule type" value="Genomic_DNA"/>
</dbReference>
<evidence type="ECO:0000256" key="2">
    <source>
        <dbReference type="ARBA" id="ARBA00005013"/>
    </source>
</evidence>
<accession>A0A6J5YXU9</accession>
<evidence type="ECO:0000313" key="10">
    <source>
        <dbReference type="EMBL" id="CAB4692225.1"/>
    </source>
</evidence>
<evidence type="ECO:0000256" key="4">
    <source>
        <dbReference type="ARBA" id="ARBA00013043"/>
    </source>
</evidence>
<evidence type="ECO:0000313" key="9">
    <source>
        <dbReference type="EMBL" id="CAB4335054.1"/>
    </source>
</evidence>
<reference evidence="9" key="1">
    <citation type="submission" date="2020-05" db="EMBL/GenBank/DDBJ databases">
        <authorList>
            <person name="Chiriac C."/>
            <person name="Salcher M."/>
            <person name="Ghai R."/>
            <person name="Kavagutti S V."/>
        </authorList>
    </citation>
    <scope>NUCLEOTIDE SEQUENCE</scope>
</reference>
<comment type="pathway">
    <text evidence="2">Cofactor biosynthesis; tetrahydrofolate biosynthesis; 2-amino-4-hydroxy-6-hydroxymethyl-7,8-dihydropteridine diphosphate from 7,8-dihydroneopterin triphosphate: step 3/4.</text>
</comment>
<evidence type="ECO:0000256" key="3">
    <source>
        <dbReference type="ARBA" id="ARBA00005708"/>
    </source>
</evidence>
<dbReference type="EMBL" id="CAEZZW010000003">
    <property type="protein sequence ID" value="CAB4779349.1"/>
    <property type="molecule type" value="Genomic_DNA"/>
</dbReference>
<evidence type="ECO:0000313" key="15">
    <source>
        <dbReference type="EMBL" id="CAB4934835.1"/>
    </source>
</evidence>
<sequence length="120" mass="13262">MSDLISVKGIHGFGYHGVLEHERKNGQDFYVDVILTLDLYKASVSDELPDTINYAQVCDLVSAEIIGPPFRLIERLAGQIGDLLLALFPQLKAVSVTVHKPHAPVALEVLDISVTIERKR</sequence>
<dbReference type="GO" id="GO:0046656">
    <property type="term" value="P:folic acid biosynthetic process"/>
    <property type="evidence" value="ECO:0007669"/>
    <property type="project" value="UniProtKB-KW"/>
</dbReference>
<dbReference type="EC" id="4.1.2.25" evidence="4"/>
<gene>
    <name evidence="10" type="ORF">UFOPK2510_00772</name>
    <name evidence="11" type="ORF">UFOPK2718_00124</name>
    <name evidence="12" type="ORF">UFOPK2936_00780</name>
    <name evidence="13" type="ORF">UFOPK3174_00295</name>
    <name evidence="14" type="ORF">UFOPK3328_00111</name>
    <name evidence="15" type="ORF">UFOPK3779_00111</name>
    <name evidence="16" type="ORF">UFOPK3913_00137</name>
    <name evidence="9" type="ORF">UFOPK4107_00528</name>
    <name evidence="17" type="ORF">UFOPK4403_00716</name>
</gene>
<dbReference type="EMBL" id="CAFBQX010000003">
    <property type="protein sequence ID" value="CAB5072087.1"/>
    <property type="molecule type" value="Genomic_DNA"/>
</dbReference>
<dbReference type="EMBL" id="CAFBLD010000001">
    <property type="protein sequence ID" value="CAB4855757.1"/>
    <property type="molecule type" value="Genomic_DNA"/>
</dbReference>
<dbReference type="GO" id="GO:0004150">
    <property type="term" value="F:dihydroneopterin aldolase activity"/>
    <property type="evidence" value="ECO:0007669"/>
    <property type="project" value="UniProtKB-EC"/>
</dbReference>
<evidence type="ECO:0000259" key="8">
    <source>
        <dbReference type="SMART" id="SM00905"/>
    </source>
</evidence>
<dbReference type="NCBIfam" id="TIGR00525">
    <property type="entry name" value="folB"/>
    <property type="match status" value="1"/>
</dbReference>
<dbReference type="Pfam" id="PF02152">
    <property type="entry name" value="FolB"/>
    <property type="match status" value="1"/>
</dbReference>
<dbReference type="AlphaFoldDB" id="A0A6J5YXU9"/>
<dbReference type="EMBL" id="CAEZYM010000001">
    <property type="protein sequence ID" value="CAB4715897.1"/>
    <property type="molecule type" value="Genomic_DNA"/>
</dbReference>
<evidence type="ECO:0000256" key="5">
    <source>
        <dbReference type="ARBA" id="ARBA00022909"/>
    </source>
</evidence>
<dbReference type="InterPro" id="IPR006157">
    <property type="entry name" value="FolB_dom"/>
</dbReference>
<dbReference type="InterPro" id="IPR043133">
    <property type="entry name" value="GTP-CH-I_C/QueF"/>
</dbReference>
<dbReference type="EMBL" id="CAESAE010000003">
    <property type="protein sequence ID" value="CAB4335054.1"/>
    <property type="molecule type" value="Genomic_DNA"/>
</dbReference>